<accession>A0A0F9TET9</accession>
<proteinExistence type="predicted"/>
<comment type="caution">
    <text evidence="1">The sequence shown here is derived from an EMBL/GenBank/DDBJ whole genome shotgun (WGS) entry which is preliminary data.</text>
</comment>
<organism evidence="1">
    <name type="scientific">marine sediment metagenome</name>
    <dbReference type="NCBI Taxonomy" id="412755"/>
    <lineage>
        <taxon>unclassified sequences</taxon>
        <taxon>metagenomes</taxon>
        <taxon>ecological metagenomes</taxon>
    </lineage>
</organism>
<sequence>MTDENTAVAEPVELVMFPALKNDDGTPRQVKRMSLLAAYDAKIHLPLKVSDFENEAAFDRWMNLEKKDIFPALVGGKKIESLEQLRGYDPKVHRPIKPTDFTDESLLLEWKADSYEQKAKALRLEAAQLRKLGSVKDRAKMKKFIQMQAKIEELAADLEATGVDVEAVREAGRLAIAGN</sequence>
<gene>
    <name evidence="1" type="ORF">LCGC14_0357330</name>
</gene>
<protein>
    <submittedName>
        <fullName evidence="1">Uncharacterized protein</fullName>
    </submittedName>
</protein>
<name>A0A0F9TET9_9ZZZZ</name>
<reference evidence="1" key="1">
    <citation type="journal article" date="2015" name="Nature">
        <title>Complex archaea that bridge the gap between prokaryotes and eukaryotes.</title>
        <authorList>
            <person name="Spang A."/>
            <person name="Saw J.H."/>
            <person name="Jorgensen S.L."/>
            <person name="Zaremba-Niedzwiedzka K."/>
            <person name="Martijn J."/>
            <person name="Lind A.E."/>
            <person name="van Eijk R."/>
            <person name="Schleper C."/>
            <person name="Guy L."/>
            <person name="Ettema T.J."/>
        </authorList>
    </citation>
    <scope>NUCLEOTIDE SEQUENCE</scope>
</reference>
<evidence type="ECO:0000313" key="1">
    <source>
        <dbReference type="EMBL" id="KKN77759.1"/>
    </source>
</evidence>
<dbReference type="AlphaFoldDB" id="A0A0F9TET9"/>
<dbReference type="EMBL" id="LAZR01000274">
    <property type="protein sequence ID" value="KKN77759.1"/>
    <property type="molecule type" value="Genomic_DNA"/>
</dbReference>